<dbReference type="AlphaFoldDB" id="A0A087U5G4"/>
<dbReference type="Proteomes" id="UP000054359">
    <property type="component" value="Unassembled WGS sequence"/>
</dbReference>
<dbReference type="EMBL" id="KK118276">
    <property type="protein sequence ID" value="KFM72603.1"/>
    <property type="molecule type" value="Genomic_DNA"/>
</dbReference>
<protein>
    <submittedName>
        <fullName evidence="1">Uncharacterized protein</fullName>
    </submittedName>
</protein>
<organism evidence="1 2">
    <name type="scientific">Stegodyphus mimosarum</name>
    <name type="common">African social velvet spider</name>
    <dbReference type="NCBI Taxonomy" id="407821"/>
    <lineage>
        <taxon>Eukaryota</taxon>
        <taxon>Metazoa</taxon>
        <taxon>Ecdysozoa</taxon>
        <taxon>Arthropoda</taxon>
        <taxon>Chelicerata</taxon>
        <taxon>Arachnida</taxon>
        <taxon>Araneae</taxon>
        <taxon>Araneomorphae</taxon>
        <taxon>Entelegynae</taxon>
        <taxon>Eresoidea</taxon>
        <taxon>Eresidae</taxon>
        <taxon>Stegodyphus</taxon>
    </lineage>
</organism>
<evidence type="ECO:0000313" key="2">
    <source>
        <dbReference type="Proteomes" id="UP000054359"/>
    </source>
</evidence>
<sequence>MTSHVCPVTVYRMIPHSSFFSEMMKMKNRFNSSCSLAMH</sequence>
<proteinExistence type="predicted"/>
<keyword evidence="2" id="KW-1185">Reference proteome</keyword>
<reference evidence="1 2" key="1">
    <citation type="submission" date="2013-11" db="EMBL/GenBank/DDBJ databases">
        <title>Genome sequencing of Stegodyphus mimosarum.</title>
        <authorList>
            <person name="Bechsgaard J."/>
        </authorList>
    </citation>
    <scope>NUCLEOTIDE SEQUENCE [LARGE SCALE GENOMIC DNA]</scope>
</reference>
<evidence type="ECO:0000313" key="1">
    <source>
        <dbReference type="EMBL" id="KFM72603.1"/>
    </source>
</evidence>
<name>A0A087U5G4_STEMI</name>
<accession>A0A087U5G4</accession>
<gene>
    <name evidence="1" type="ORF">X975_00374</name>
</gene>
<feature type="non-terminal residue" evidence="1">
    <location>
        <position position="39"/>
    </location>
</feature>